<name>X0SYU7_9ZZZZ</name>
<protein>
    <submittedName>
        <fullName evidence="1">Uncharacterized protein</fullName>
    </submittedName>
</protein>
<comment type="caution">
    <text evidence="1">The sequence shown here is derived from an EMBL/GenBank/DDBJ whole genome shotgun (WGS) entry which is preliminary data.</text>
</comment>
<accession>X0SYU7</accession>
<organism evidence="1">
    <name type="scientific">marine sediment metagenome</name>
    <dbReference type="NCBI Taxonomy" id="412755"/>
    <lineage>
        <taxon>unclassified sequences</taxon>
        <taxon>metagenomes</taxon>
        <taxon>ecological metagenomes</taxon>
    </lineage>
</organism>
<dbReference type="EMBL" id="BARS01003833">
    <property type="protein sequence ID" value="GAF68950.1"/>
    <property type="molecule type" value="Genomic_DNA"/>
</dbReference>
<proteinExistence type="predicted"/>
<sequence>MAGFTAKDATVKVGANEVLGIEEFTFNDAGNIAVWADNTTGGAMTRAVGAGDSTGTLVLVLDKTRTIPWKFGSTATVIFHVDGDDTGTYTVPLIISSAPMTAQLAGTDQIGIPYEWGATGPVVRAGILAASGA</sequence>
<evidence type="ECO:0000313" key="1">
    <source>
        <dbReference type="EMBL" id="GAF68950.1"/>
    </source>
</evidence>
<gene>
    <name evidence="1" type="ORF">S01H1_07431</name>
</gene>
<reference evidence="1" key="1">
    <citation type="journal article" date="2014" name="Front. Microbiol.">
        <title>High frequency of phylogenetically diverse reductive dehalogenase-homologous genes in deep subseafloor sedimentary metagenomes.</title>
        <authorList>
            <person name="Kawai M."/>
            <person name="Futagami T."/>
            <person name="Toyoda A."/>
            <person name="Takaki Y."/>
            <person name="Nishi S."/>
            <person name="Hori S."/>
            <person name="Arai W."/>
            <person name="Tsubouchi T."/>
            <person name="Morono Y."/>
            <person name="Uchiyama I."/>
            <person name="Ito T."/>
            <person name="Fujiyama A."/>
            <person name="Inagaki F."/>
            <person name="Takami H."/>
        </authorList>
    </citation>
    <scope>NUCLEOTIDE SEQUENCE</scope>
    <source>
        <strain evidence="1">Expedition CK06-06</strain>
    </source>
</reference>
<dbReference type="AlphaFoldDB" id="X0SYU7"/>